<dbReference type="Proteomes" id="UP000030747">
    <property type="component" value="Unassembled WGS sequence"/>
</dbReference>
<evidence type="ECO:0000313" key="3">
    <source>
        <dbReference type="EMBL" id="CDJ43049.1"/>
    </source>
</evidence>
<feature type="region of interest" description="Disordered" evidence="1">
    <location>
        <begin position="1"/>
        <end position="72"/>
    </location>
</feature>
<dbReference type="VEuPathDB" id="ToxoDB:ETH_00018355"/>
<feature type="compositionally biased region" description="Low complexity" evidence="1">
    <location>
        <begin position="755"/>
        <end position="771"/>
    </location>
</feature>
<organism evidence="3 4">
    <name type="scientific">Eimeria tenella</name>
    <name type="common">Coccidian parasite</name>
    <dbReference type="NCBI Taxonomy" id="5802"/>
    <lineage>
        <taxon>Eukaryota</taxon>
        <taxon>Sar</taxon>
        <taxon>Alveolata</taxon>
        <taxon>Apicomplexa</taxon>
        <taxon>Conoidasida</taxon>
        <taxon>Coccidia</taxon>
        <taxon>Eucoccidiorida</taxon>
        <taxon>Eimeriorina</taxon>
        <taxon>Eimeriidae</taxon>
        <taxon>Eimeria</taxon>
    </lineage>
</organism>
<feature type="region of interest" description="Disordered" evidence="1">
    <location>
        <begin position="1191"/>
        <end position="1233"/>
    </location>
</feature>
<feature type="region of interest" description="Disordered" evidence="1">
    <location>
        <begin position="754"/>
        <end position="826"/>
    </location>
</feature>
<dbReference type="GeneID" id="25252805"/>
<reference evidence="3" key="2">
    <citation type="submission" date="2013-10" db="EMBL/GenBank/DDBJ databases">
        <authorList>
            <person name="Aslett M."/>
        </authorList>
    </citation>
    <scope>NUCLEOTIDE SEQUENCE [LARGE SCALE GENOMIC DNA]</scope>
    <source>
        <strain evidence="3">Houghton</strain>
    </source>
</reference>
<evidence type="ECO:0000259" key="2">
    <source>
        <dbReference type="PROSITE" id="PS50250"/>
    </source>
</evidence>
<feature type="compositionally biased region" description="Low complexity" evidence="1">
    <location>
        <begin position="1"/>
        <end position="11"/>
    </location>
</feature>
<name>U6L373_EIMTE</name>
<feature type="compositionally biased region" description="Low complexity" evidence="1">
    <location>
        <begin position="47"/>
        <end position="63"/>
    </location>
</feature>
<dbReference type="Gene3D" id="1.25.40.570">
    <property type="match status" value="1"/>
</dbReference>
<dbReference type="PROSITE" id="PS50250">
    <property type="entry name" value="PCI"/>
    <property type="match status" value="1"/>
</dbReference>
<dbReference type="VEuPathDB" id="ToxoDB:ETH2_0519600"/>
<evidence type="ECO:0000256" key="1">
    <source>
        <dbReference type="SAM" id="MobiDB-lite"/>
    </source>
</evidence>
<dbReference type="RefSeq" id="XP_013233799.1">
    <property type="nucleotide sequence ID" value="XM_013378345.1"/>
</dbReference>
<evidence type="ECO:0000313" key="4">
    <source>
        <dbReference type="Proteomes" id="UP000030747"/>
    </source>
</evidence>
<feature type="domain" description="PCI" evidence="2">
    <location>
        <begin position="1360"/>
        <end position="1527"/>
    </location>
</feature>
<dbReference type="InterPro" id="IPR000717">
    <property type="entry name" value="PCI_dom"/>
</dbReference>
<feature type="compositionally biased region" description="Low complexity" evidence="1">
    <location>
        <begin position="977"/>
        <end position="1000"/>
    </location>
</feature>
<dbReference type="SUPFAM" id="SSF46785">
    <property type="entry name" value="Winged helix' DNA-binding domain"/>
    <property type="match status" value="1"/>
</dbReference>
<feature type="compositionally biased region" description="Basic and acidic residues" evidence="1">
    <location>
        <begin position="1214"/>
        <end position="1233"/>
    </location>
</feature>
<feature type="region of interest" description="Disordered" evidence="1">
    <location>
        <begin position="960"/>
        <end position="1020"/>
    </location>
</feature>
<sequence length="1588" mass="169975">MAAAAAPGETGEATEKERADRNTTGAADARFASTATLGNSETAHSRAANVTTTVTATAATSTAPKRPSVPYSGGERHLLADGLWSPTAATTISVGAIDVSLFLRCLEAPEHVSVHFKDEVQPLLSHLQCPQPQQQPHQDLLLRVEGVVTRQQSLGRRLCFFDIMPQHAVAAAAAAAAAAAERTAKTTPSAGTVAAPNLKAGATLETASRSITAARSGATGTAASPVAMPATAQGTAPAAAINCIALCCSVSSSDLCGVDVHRSILRKMKAGDNVEALGLLEVKCDTQALKQYRQRLREAETTEAFEATMMEVMRVIGFKVLALRACRAADAAAAAAAEAAAKKAAATALEKAQRSHVLQGEPRAAVSFPVAATEPAVAAGSAPSAAEGKLAAVAAELSRVCKVYLLTGSCKRFECPLLHTRDGVLRRQFDILKAQRQVRRVQQHLEQQQQGKQQHQQMLLRPLAVSSREKPPGAAFSASALQSLPQQQQTVQLLQLQQHQRIYPRSLRAAVFVEWLVSTYGIDRLRQGTGVVEVAGGRGEVAFELSLKYKIPTTVIDPRCTYTPKSDEAQTPEIRRQWEQAQHALWRKAAPGYRVESLLGNSSPSPTTISDGLGMGATGEQSISRKLPAEGLPSWVEGEGDCCSSVPERAAVCSAMAGGSRRSLLCPLRLNRRQKQWLQQQEGLRGKAAETAFAESVETIPAVFNEELIRRSPYVRDKVLNAAAIVGLHPDEAAGDIVQTGLLVHDLRMSNKCMGSGTDSSDDSTGSASSGGSAGSSEERNCRHSGGDDRSKDCNRSSACEDDSPDSVQAQHRRSTARQKWLQQEEAGAERRGLVLAVVPCCVFSEKFPCRRVPAAAAEAAAKFPAAAAAAAAAVPAVFPDAVEPSASAVTASAGTLDTSCVATTSGAGDNATASSAAVCAKGCAPADCPTAVQNLARAIPGCTSVSYVTDREDRLLQEHSFVPASSPRKPVGSESRVGPATAGRRGAAGGTKASATAAGLYKQHDQEHQQKLQQDQENPHVMEDEYDFEYESDGGPWGPEEETAVIIENLYYEAQDCLQSKPEKAVALLEEVLQREAEAAQRPWSFKSLLSLTLLFLRGGDFLRAGAHYRRLLQLLSAVASGEATSAVEAVLSAATKIVGIRQYDGLPDVFAAVPLLQQQDSKKQQQQQGRGVNLHLQQKQEQQCDKGDIFQHGRSPRQSGPGASLPIDDELRDPGGPRVPRDADQGGHRMGEGERQLEELMLCTLDALESQGLKLGEWTKAEDLLPGVHQAGRDPSLPPHQQLEAAAVEVLCCTYGRDWKLLQQLLPHALRLSAASLDPRSAAAVRECGARLLIELHGRSDLQQRQQQQNDQQEPEEQHQPWTDIHAHLMAAFRHHQEIGDARAAAAALRRAVLSAPLAGSDVDPFSTREGKALQGDPDVQSAKALRAAFEANDVAGVEKHLQVLESVDPFALQCGGALLQAVRLRRLRAIANFYSAFPLLRLQQTLRLSGEETRHLLLQVIREGQLPALIDDEAQVLRLKIAQNEEAVTTGKLLQEWAASEECSWGLHEKSYELLLIALSRHTRVGTLKAPTIMPRGATRDQQVC</sequence>
<dbReference type="InterPro" id="IPR036390">
    <property type="entry name" value="WH_DNA-bd_sf"/>
</dbReference>
<protein>
    <submittedName>
        <fullName evidence="3">YALI0F16874p, related, related</fullName>
    </submittedName>
</protein>
<feature type="compositionally biased region" description="Polar residues" evidence="1">
    <location>
        <begin position="33"/>
        <end position="42"/>
    </location>
</feature>
<feature type="compositionally biased region" description="Basic and acidic residues" evidence="1">
    <location>
        <begin position="777"/>
        <end position="795"/>
    </location>
</feature>
<dbReference type="OrthoDB" id="194139at2759"/>
<gene>
    <name evidence="3" type="ORF">ETH_00018355</name>
</gene>
<dbReference type="PANTHER" id="PTHR36971">
    <property type="entry name" value="UNNAMED PRODUCT"/>
    <property type="match status" value="1"/>
</dbReference>
<dbReference type="VEuPathDB" id="ToxoDB:ETH2_0519700"/>
<reference evidence="3" key="1">
    <citation type="submission" date="2013-10" db="EMBL/GenBank/DDBJ databases">
        <title>Genomic analysis of the causative agents of coccidiosis in chickens.</title>
        <authorList>
            <person name="Reid A.J."/>
            <person name="Blake D."/>
            <person name="Billington K."/>
            <person name="Browne H."/>
            <person name="Dunn M."/>
            <person name="Hung S."/>
            <person name="Kawahara F."/>
            <person name="Miranda-Saavedra D."/>
            <person name="Mourier T."/>
            <person name="Nagra H."/>
            <person name="Otto T.D."/>
            <person name="Rawlings N."/>
            <person name="Sanchez A."/>
            <person name="Sanders M."/>
            <person name="Subramaniam C."/>
            <person name="Tay Y."/>
            <person name="Dear P."/>
            <person name="Doerig C."/>
            <person name="Gruber A."/>
            <person name="Parkinson J."/>
            <person name="Shirley M."/>
            <person name="Wan K.L."/>
            <person name="Berriman M."/>
            <person name="Tomley F."/>
            <person name="Pain A."/>
        </authorList>
    </citation>
    <scope>NUCLEOTIDE SEQUENCE [LARGE SCALE GENOMIC DNA]</scope>
    <source>
        <strain evidence="3">Houghton</strain>
    </source>
</reference>
<dbReference type="SMART" id="SM00088">
    <property type="entry name" value="PINT"/>
    <property type="match status" value="1"/>
</dbReference>
<feature type="compositionally biased region" description="Polar residues" evidence="1">
    <location>
        <begin position="600"/>
        <end position="610"/>
    </location>
</feature>
<dbReference type="PANTHER" id="PTHR36971:SF1">
    <property type="entry name" value="METHYLTRANSFERASE DOMAIN-CONTAINING PROTEIN"/>
    <property type="match status" value="1"/>
</dbReference>
<feature type="region of interest" description="Disordered" evidence="1">
    <location>
        <begin position="600"/>
        <end position="619"/>
    </location>
</feature>
<keyword evidence="4" id="KW-1185">Reference proteome</keyword>
<accession>U6L373</accession>
<proteinExistence type="predicted"/>
<dbReference type="EMBL" id="HG675749">
    <property type="protein sequence ID" value="CDJ43049.1"/>
    <property type="molecule type" value="Genomic_DNA"/>
</dbReference>
<dbReference type="Pfam" id="PF01399">
    <property type="entry name" value="PCI"/>
    <property type="match status" value="1"/>
</dbReference>